<dbReference type="RefSeq" id="WP_052590535.1">
    <property type="nucleotide sequence ID" value="NZ_CP011112.1"/>
</dbReference>
<proteinExistence type="predicted"/>
<dbReference type="STRING" id="571913.VV02_06615"/>
<evidence type="ECO:0000256" key="3">
    <source>
        <dbReference type="SAM" id="MobiDB-lite"/>
    </source>
</evidence>
<dbReference type="InterPro" id="IPR036514">
    <property type="entry name" value="SGNH_hydro_sf"/>
</dbReference>
<dbReference type="PANTHER" id="PTHR37981:SF1">
    <property type="entry name" value="SGNH HYDROLASE-TYPE ESTERASE DOMAIN-CONTAINING PROTEIN"/>
    <property type="match status" value="1"/>
</dbReference>
<dbReference type="EMBL" id="CP011112">
    <property type="protein sequence ID" value="AKU15604.1"/>
    <property type="molecule type" value="Genomic_DNA"/>
</dbReference>
<feature type="active site" description="Nucleophile" evidence="1">
    <location>
        <position position="54"/>
    </location>
</feature>
<feature type="disulfide bond" evidence="2">
    <location>
        <begin position="68"/>
        <end position="97"/>
    </location>
</feature>
<dbReference type="Gene3D" id="3.40.50.1110">
    <property type="entry name" value="SGNH hydrolase"/>
    <property type="match status" value="1"/>
</dbReference>
<keyword evidence="4" id="KW-0732">Signal</keyword>
<feature type="region of interest" description="Disordered" evidence="3">
    <location>
        <begin position="102"/>
        <end position="123"/>
    </location>
</feature>
<protein>
    <submittedName>
        <fullName evidence="6">GDSL family lipase</fullName>
    </submittedName>
</protein>
<feature type="disulfide bond" evidence="2">
    <location>
        <begin position="221"/>
        <end position="270"/>
    </location>
</feature>
<dbReference type="CDD" id="cd01823">
    <property type="entry name" value="SEST_like"/>
    <property type="match status" value="1"/>
</dbReference>
<dbReference type="PATRIC" id="fig|571913.6.peg.1351"/>
<evidence type="ECO:0000313" key="6">
    <source>
        <dbReference type="EMBL" id="AKU15604.1"/>
    </source>
</evidence>
<evidence type="ECO:0000256" key="2">
    <source>
        <dbReference type="PIRSR" id="PIRSR637460-2"/>
    </source>
</evidence>
<dbReference type="InterPro" id="IPR037460">
    <property type="entry name" value="SEST-like"/>
</dbReference>
<name>A0A0K1JFX4_9MICO</name>
<feature type="signal peptide" evidence="4">
    <location>
        <begin position="1"/>
        <end position="29"/>
    </location>
</feature>
<dbReference type="GO" id="GO:0004806">
    <property type="term" value="F:triacylglycerol lipase activity"/>
    <property type="evidence" value="ECO:0007669"/>
    <property type="project" value="TreeGrafter"/>
</dbReference>
<feature type="active site" evidence="1">
    <location>
        <position position="291"/>
    </location>
</feature>
<dbReference type="AlphaFoldDB" id="A0A0K1JFX4"/>
<dbReference type="Proteomes" id="UP000066480">
    <property type="component" value="Chromosome"/>
</dbReference>
<dbReference type="InterPro" id="IPR013830">
    <property type="entry name" value="SGNH_hydro"/>
</dbReference>
<accession>A0A0K1JFX4</accession>
<feature type="domain" description="SGNH hydrolase-type esterase" evidence="5">
    <location>
        <begin position="50"/>
        <end position="299"/>
    </location>
</feature>
<evidence type="ECO:0000256" key="4">
    <source>
        <dbReference type="SAM" id="SignalP"/>
    </source>
</evidence>
<organism evidence="6 7">
    <name type="scientific">Luteipulveratus mongoliensis</name>
    <dbReference type="NCBI Taxonomy" id="571913"/>
    <lineage>
        <taxon>Bacteria</taxon>
        <taxon>Bacillati</taxon>
        <taxon>Actinomycetota</taxon>
        <taxon>Actinomycetes</taxon>
        <taxon>Micrococcales</taxon>
        <taxon>Dermacoccaceae</taxon>
        <taxon>Luteipulveratus</taxon>
    </lineage>
</organism>
<dbReference type="KEGG" id="lmoi:VV02_06615"/>
<evidence type="ECO:0000256" key="1">
    <source>
        <dbReference type="PIRSR" id="PIRSR637460-1"/>
    </source>
</evidence>
<reference evidence="6 7" key="1">
    <citation type="submission" date="2015-03" db="EMBL/GenBank/DDBJ databases">
        <title>Luteipulveratus halotolerans sp. nov., a novel actinobacterium (Dermacoccaceae) from Sarawak, Malaysia.</title>
        <authorList>
            <person name="Juboi H."/>
            <person name="Basik A."/>
            <person name="Shamsul S.S."/>
            <person name="Arnold P."/>
            <person name="Schmitt E.K."/>
            <person name="Sanglier J.-J."/>
            <person name="Yeo T."/>
        </authorList>
    </citation>
    <scope>NUCLEOTIDE SEQUENCE [LARGE SCALE GENOMIC DNA]</scope>
    <source>
        <strain evidence="6 7">MN07-A0370</strain>
    </source>
</reference>
<feature type="chain" id="PRO_5005461680" evidence="4">
    <location>
        <begin position="30"/>
        <end position="314"/>
    </location>
</feature>
<evidence type="ECO:0000313" key="7">
    <source>
        <dbReference type="Proteomes" id="UP000066480"/>
    </source>
</evidence>
<sequence>MSRRSMGSAFAALTLAVASAAAGMTSASATPDPGPGSRPTATTSFTKYVALGDSYSAGPLIPTNSTWCFRSTNNYPAWLATDLGLYYKAGAFNDVSCSSADTTNLTQSQPIPTPDAPQGTAAPQANALKSDTDLVTLGMGGNDYSVFGSLVGTCPGLRDSDPTGAPCQAHFTVNGVDTLKASLVKTEKNLEGNIDTIHKRSPKATVVLVGYPRLVPPSGYCPDQVPFAEGDYAWADSINRALNTAVSTAAKNKGALFVDTYGPALGHDACAGSAAWVNGQYSNVLKAAAYHPLAAGMRAESKLIYAALTGIKTG</sequence>
<keyword evidence="7" id="KW-1185">Reference proteome</keyword>
<gene>
    <name evidence="6" type="ORF">VV02_06615</name>
</gene>
<dbReference type="SUPFAM" id="SSF52266">
    <property type="entry name" value="SGNH hydrolase"/>
    <property type="match status" value="1"/>
</dbReference>
<dbReference type="PANTHER" id="PTHR37981">
    <property type="entry name" value="LIPASE 2"/>
    <property type="match status" value="1"/>
</dbReference>
<evidence type="ECO:0000259" key="5">
    <source>
        <dbReference type="Pfam" id="PF13472"/>
    </source>
</evidence>
<dbReference type="GO" id="GO:0019433">
    <property type="term" value="P:triglyceride catabolic process"/>
    <property type="evidence" value="ECO:0007669"/>
    <property type="project" value="TreeGrafter"/>
</dbReference>
<feature type="disulfide bond" evidence="2">
    <location>
        <begin position="154"/>
        <end position="167"/>
    </location>
</feature>
<dbReference type="Pfam" id="PF13472">
    <property type="entry name" value="Lipase_GDSL_2"/>
    <property type="match status" value="1"/>
</dbReference>
<keyword evidence="2" id="KW-1015">Disulfide bond</keyword>